<dbReference type="Proteomes" id="UP001147695">
    <property type="component" value="Unassembled WGS sequence"/>
</dbReference>
<organism evidence="1 2">
    <name type="scientific">Penicillium brevicompactum</name>
    <dbReference type="NCBI Taxonomy" id="5074"/>
    <lineage>
        <taxon>Eukaryota</taxon>
        <taxon>Fungi</taxon>
        <taxon>Dikarya</taxon>
        <taxon>Ascomycota</taxon>
        <taxon>Pezizomycotina</taxon>
        <taxon>Eurotiomycetes</taxon>
        <taxon>Eurotiomycetidae</taxon>
        <taxon>Eurotiales</taxon>
        <taxon>Aspergillaceae</taxon>
        <taxon>Penicillium</taxon>
    </lineage>
</organism>
<comment type="caution">
    <text evidence="1">The sequence shown here is derived from an EMBL/GenBank/DDBJ whole genome shotgun (WGS) entry which is preliminary data.</text>
</comment>
<dbReference type="InterPro" id="IPR038883">
    <property type="entry name" value="AN11006-like"/>
</dbReference>
<dbReference type="PANTHER" id="PTHR42085">
    <property type="entry name" value="F-BOX DOMAIN-CONTAINING PROTEIN"/>
    <property type="match status" value="1"/>
</dbReference>
<accession>A0A9W9UNX3</accession>
<proteinExistence type="predicted"/>
<sequence>MPASFISLPPEIRIMIYKYVLVDRSPLSPWKPLSPWHFHDRLVPNLLRTNTTIFHEARSLLYSHNCFNFSDPDYDEVCQFMLKIGRTNASRIQYIRVDFPGLDLVGGRIRYLSRDSALMKILIESWCPNIICLIIAWQGTESLERAFDPDRFDDPEACEVALKWVEGHFKVLPSLREIVIEVREHRPNSYIQKLMKSLGWIVVLPHTYRGALC</sequence>
<dbReference type="EMBL" id="JAPZBQ010000001">
    <property type="protein sequence ID" value="KAJ5351822.1"/>
    <property type="molecule type" value="Genomic_DNA"/>
</dbReference>
<reference evidence="1" key="1">
    <citation type="submission" date="2022-12" db="EMBL/GenBank/DDBJ databases">
        <authorList>
            <person name="Petersen C."/>
        </authorList>
    </citation>
    <scope>NUCLEOTIDE SEQUENCE</scope>
    <source>
        <strain evidence="1">IBT 35673</strain>
    </source>
</reference>
<reference evidence="1" key="2">
    <citation type="journal article" date="2023" name="IMA Fungus">
        <title>Comparative genomic study of the Penicillium genus elucidates a diverse pangenome and 15 lateral gene transfer events.</title>
        <authorList>
            <person name="Petersen C."/>
            <person name="Sorensen T."/>
            <person name="Nielsen M.R."/>
            <person name="Sondergaard T.E."/>
            <person name="Sorensen J.L."/>
            <person name="Fitzpatrick D.A."/>
            <person name="Frisvad J.C."/>
            <person name="Nielsen K.L."/>
        </authorList>
    </citation>
    <scope>NUCLEOTIDE SEQUENCE</scope>
    <source>
        <strain evidence="1">IBT 35673</strain>
    </source>
</reference>
<gene>
    <name evidence="1" type="ORF">N7452_000796</name>
</gene>
<evidence type="ECO:0000313" key="1">
    <source>
        <dbReference type="EMBL" id="KAJ5351822.1"/>
    </source>
</evidence>
<name>A0A9W9UNX3_PENBR</name>
<dbReference type="AlphaFoldDB" id="A0A9W9UNX3"/>
<protein>
    <submittedName>
        <fullName evidence="1">Uncharacterized protein</fullName>
    </submittedName>
</protein>
<dbReference type="PANTHER" id="PTHR42085:SF1">
    <property type="entry name" value="F-BOX DOMAIN-CONTAINING PROTEIN"/>
    <property type="match status" value="1"/>
</dbReference>
<evidence type="ECO:0000313" key="2">
    <source>
        <dbReference type="Proteomes" id="UP001147695"/>
    </source>
</evidence>